<dbReference type="CDD" id="cd07344">
    <property type="entry name" value="M48_yhfN_like"/>
    <property type="match status" value="1"/>
</dbReference>
<dbReference type="Gene3D" id="3.30.2010.10">
    <property type="entry name" value="Metalloproteases ('zincins'), catalytic domain"/>
    <property type="match status" value="1"/>
</dbReference>
<dbReference type="PANTHER" id="PTHR30399">
    <property type="entry name" value="UNCHARACTERIZED PROTEIN YGJP"/>
    <property type="match status" value="1"/>
</dbReference>
<protein>
    <submittedName>
        <fullName evidence="2">DUF45 domain-containing protein</fullName>
    </submittedName>
</protein>
<feature type="domain" description="YgjP-like metallopeptidase" evidence="1">
    <location>
        <begin position="39"/>
        <end position="235"/>
    </location>
</feature>
<dbReference type="PANTHER" id="PTHR30399:SF1">
    <property type="entry name" value="UTP PYROPHOSPHATASE"/>
    <property type="match status" value="1"/>
</dbReference>
<dbReference type="OrthoDB" id="9795402at2"/>
<reference evidence="2 3" key="1">
    <citation type="journal article" date="2014" name="Int. J. Syst. Evol. Microbiol.">
        <title>Sneathiella chungangensis sp. nov., isolated from a marine sand, and emended description of the genus Sneathiella.</title>
        <authorList>
            <person name="Siamphan C."/>
            <person name="Kim H."/>
            <person name="Lee J.S."/>
            <person name="Kim W."/>
        </authorList>
    </citation>
    <scope>NUCLEOTIDE SEQUENCE [LARGE SCALE GENOMIC DNA]</scope>
    <source>
        <strain evidence="2 3">KCTC 32476</strain>
    </source>
</reference>
<accession>A0A845MK41</accession>
<dbReference type="Pfam" id="PF01863">
    <property type="entry name" value="YgjP-like"/>
    <property type="match status" value="1"/>
</dbReference>
<proteinExistence type="predicted"/>
<dbReference type="Proteomes" id="UP000445696">
    <property type="component" value="Unassembled WGS sequence"/>
</dbReference>
<dbReference type="InterPro" id="IPR002725">
    <property type="entry name" value="YgjP-like_metallopeptidase"/>
</dbReference>
<evidence type="ECO:0000259" key="1">
    <source>
        <dbReference type="Pfam" id="PF01863"/>
    </source>
</evidence>
<dbReference type="AlphaFoldDB" id="A0A845MK41"/>
<name>A0A845MK41_9PROT</name>
<dbReference type="RefSeq" id="WP_161340497.1">
    <property type="nucleotide sequence ID" value="NZ_JBHSDG010000003.1"/>
</dbReference>
<gene>
    <name evidence="2" type="ORF">GQF03_16995</name>
</gene>
<comment type="caution">
    <text evidence="2">The sequence shown here is derived from an EMBL/GenBank/DDBJ whole genome shotgun (WGS) entry which is preliminary data.</text>
</comment>
<dbReference type="EMBL" id="WTVA01000015">
    <property type="protein sequence ID" value="MZR24035.1"/>
    <property type="molecule type" value="Genomic_DNA"/>
</dbReference>
<organism evidence="2 3">
    <name type="scientific">Sneathiella chungangensis</name>
    <dbReference type="NCBI Taxonomy" id="1418234"/>
    <lineage>
        <taxon>Bacteria</taxon>
        <taxon>Pseudomonadati</taxon>
        <taxon>Pseudomonadota</taxon>
        <taxon>Alphaproteobacteria</taxon>
        <taxon>Sneathiellales</taxon>
        <taxon>Sneathiellaceae</taxon>
        <taxon>Sneathiella</taxon>
    </lineage>
</organism>
<keyword evidence="3" id="KW-1185">Reference proteome</keyword>
<evidence type="ECO:0000313" key="2">
    <source>
        <dbReference type="EMBL" id="MZR24035.1"/>
    </source>
</evidence>
<dbReference type="InterPro" id="IPR053136">
    <property type="entry name" value="UTP_pyrophosphatase-like"/>
</dbReference>
<sequence>MKTLSNGGAPLLVAGPQPHIDFGGRKIPIEIKRSPRAVRIRVRIDPRRGIVLLLPKRASVGAGLAFLDKEIDWIASNIKRLPESVPFRDGAMLPLLGEPHRITHAPDRRGYVWAEAGHIYVTGREEHLPRRLRDWTRKRAKAEIGPLAEGYAAEIGKSYSGITLRDQVSRWGSCSSTGRLNFSWRLLLMPAEVMSYIVAHEVAHLRHMNHSPAFWQVVDELHPGVAAAKKWLKKHGADLHKYGVEPAERV</sequence>
<evidence type="ECO:0000313" key="3">
    <source>
        <dbReference type="Proteomes" id="UP000445696"/>
    </source>
</evidence>